<comment type="similarity">
    <text evidence="2">Belongs to the auxin efflux carrier (TC 2.A.69) family.</text>
</comment>
<keyword evidence="5 8" id="KW-0812">Transmembrane</keyword>
<dbReference type="InterPro" id="IPR038770">
    <property type="entry name" value="Na+/solute_symporter_sf"/>
</dbReference>
<keyword evidence="3" id="KW-0813">Transport</keyword>
<evidence type="ECO:0000256" key="7">
    <source>
        <dbReference type="ARBA" id="ARBA00023136"/>
    </source>
</evidence>
<dbReference type="Gene3D" id="1.20.1530.20">
    <property type="match status" value="1"/>
</dbReference>
<feature type="transmembrane region" description="Helical" evidence="8">
    <location>
        <begin position="97"/>
        <end position="120"/>
    </location>
</feature>
<feature type="transmembrane region" description="Helical" evidence="8">
    <location>
        <begin position="252"/>
        <end position="272"/>
    </location>
</feature>
<gene>
    <name evidence="9" type="ORF">GCM10010954_09610</name>
</gene>
<evidence type="ECO:0000256" key="8">
    <source>
        <dbReference type="SAM" id="Phobius"/>
    </source>
</evidence>
<evidence type="ECO:0000313" key="9">
    <source>
        <dbReference type="EMBL" id="GGF12946.1"/>
    </source>
</evidence>
<comment type="caution">
    <text evidence="9">The sequence shown here is derived from an EMBL/GenBank/DDBJ whole genome shotgun (WGS) entry which is preliminary data.</text>
</comment>
<comment type="subcellular location">
    <subcellularLocation>
        <location evidence="1">Cell membrane</location>
        <topology evidence="1">Multi-pass membrane protein</topology>
    </subcellularLocation>
</comment>
<protein>
    <submittedName>
        <fullName evidence="9">Transporter</fullName>
    </submittedName>
</protein>
<dbReference type="Proteomes" id="UP000660110">
    <property type="component" value="Unassembled WGS sequence"/>
</dbReference>
<feature type="transmembrane region" description="Helical" evidence="8">
    <location>
        <begin position="188"/>
        <end position="211"/>
    </location>
</feature>
<feature type="transmembrane region" description="Helical" evidence="8">
    <location>
        <begin position="64"/>
        <end position="85"/>
    </location>
</feature>
<reference evidence="9" key="1">
    <citation type="journal article" date="2014" name="Int. J. Syst. Evol. Microbiol.">
        <title>Complete genome sequence of Corynebacterium casei LMG S-19264T (=DSM 44701T), isolated from a smear-ripened cheese.</title>
        <authorList>
            <consortium name="US DOE Joint Genome Institute (JGI-PGF)"/>
            <person name="Walter F."/>
            <person name="Albersmeier A."/>
            <person name="Kalinowski J."/>
            <person name="Ruckert C."/>
        </authorList>
    </citation>
    <scope>NUCLEOTIDE SEQUENCE</scope>
    <source>
        <strain evidence="9">CGMCC 1.12153</strain>
    </source>
</reference>
<keyword evidence="6 8" id="KW-1133">Transmembrane helix</keyword>
<evidence type="ECO:0000256" key="5">
    <source>
        <dbReference type="ARBA" id="ARBA00022692"/>
    </source>
</evidence>
<dbReference type="GO" id="GO:0055085">
    <property type="term" value="P:transmembrane transport"/>
    <property type="evidence" value="ECO:0007669"/>
    <property type="project" value="InterPro"/>
</dbReference>
<evidence type="ECO:0000256" key="6">
    <source>
        <dbReference type="ARBA" id="ARBA00022989"/>
    </source>
</evidence>
<evidence type="ECO:0000256" key="2">
    <source>
        <dbReference type="ARBA" id="ARBA00010145"/>
    </source>
</evidence>
<feature type="transmembrane region" description="Helical" evidence="8">
    <location>
        <begin position="34"/>
        <end position="52"/>
    </location>
</feature>
<evidence type="ECO:0000256" key="1">
    <source>
        <dbReference type="ARBA" id="ARBA00004651"/>
    </source>
</evidence>
<dbReference type="Pfam" id="PF03547">
    <property type="entry name" value="Mem_trans"/>
    <property type="match status" value="2"/>
</dbReference>
<accession>A0A917AZT6</accession>
<evidence type="ECO:0000256" key="3">
    <source>
        <dbReference type="ARBA" id="ARBA00022448"/>
    </source>
</evidence>
<keyword evidence="7 8" id="KW-0472">Membrane</keyword>
<feature type="transmembrane region" description="Helical" evidence="8">
    <location>
        <begin position="126"/>
        <end position="147"/>
    </location>
</feature>
<dbReference type="InterPro" id="IPR004776">
    <property type="entry name" value="Mem_transp_PIN-like"/>
</dbReference>
<keyword evidence="4" id="KW-1003">Cell membrane</keyword>
<feature type="transmembrane region" description="Helical" evidence="8">
    <location>
        <begin position="279"/>
        <end position="303"/>
    </location>
</feature>
<dbReference type="EMBL" id="BMEL01000001">
    <property type="protein sequence ID" value="GGF12946.1"/>
    <property type="molecule type" value="Genomic_DNA"/>
</dbReference>
<name>A0A917AZT6_HALAA</name>
<feature type="transmembrane region" description="Helical" evidence="8">
    <location>
        <begin position="159"/>
        <end position="176"/>
    </location>
</feature>
<dbReference type="GO" id="GO:0005886">
    <property type="term" value="C:plasma membrane"/>
    <property type="evidence" value="ECO:0007669"/>
    <property type="project" value="UniProtKB-SubCell"/>
</dbReference>
<keyword evidence="10" id="KW-1185">Reference proteome</keyword>
<proteinExistence type="inferred from homology"/>
<feature type="transmembrane region" description="Helical" evidence="8">
    <location>
        <begin position="6"/>
        <end position="22"/>
    </location>
</feature>
<dbReference type="PANTHER" id="PTHR36838">
    <property type="entry name" value="AUXIN EFFLUX CARRIER FAMILY PROTEIN"/>
    <property type="match status" value="1"/>
</dbReference>
<evidence type="ECO:0000313" key="10">
    <source>
        <dbReference type="Proteomes" id="UP000660110"/>
    </source>
</evidence>
<evidence type="ECO:0000256" key="4">
    <source>
        <dbReference type="ARBA" id="ARBA00022475"/>
    </source>
</evidence>
<sequence length="314" mass="34907">MWMAGTELIILYGIGLIGFVAKRSGWLPQQTEQVLALLILNLTLPCLILTSMNLSVGLHILLDFFVLFLLSGYALLTAYLLSLGIKKRTKLEESRGVVYQSLMLFGNQGFIGYAVCYALFQEQGVMYAAIFNLLYLLLIWTYGIYLFAGVKHSFRLREVFFNPGILATMFGLLIMITPVQLPEIVNGVLTYLGMPTIPLAMLMIGSILADLKWQEFTQVCKNLHTWVVVVVRLLIIPLGLIPFTFLSIPSTLTAVALLITAAPSAPTVFLYAQKYGGDVSFAAIGVTLTTIVSIVTIPLMYFLHQFVHQYFVTV</sequence>
<dbReference type="PANTHER" id="PTHR36838:SF3">
    <property type="entry name" value="TRANSPORTER AUXIN EFFLUX CARRIER EC FAMILY"/>
    <property type="match status" value="1"/>
</dbReference>
<dbReference type="RefSeq" id="WP_188376316.1">
    <property type="nucleotide sequence ID" value="NZ_BMEL01000001.1"/>
</dbReference>
<dbReference type="AlphaFoldDB" id="A0A917AZT6"/>
<feature type="transmembrane region" description="Helical" evidence="8">
    <location>
        <begin position="223"/>
        <end position="246"/>
    </location>
</feature>
<reference evidence="9" key="2">
    <citation type="submission" date="2020-09" db="EMBL/GenBank/DDBJ databases">
        <authorList>
            <person name="Sun Q."/>
            <person name="Zhou Y."/>
        </authorList>
    </citation>
    <scope>NUCLEOTIDE SEQUENCE</scope>
    <source>
        <strain evidence="9">CGMCC 1.12153</strain>
    </source>
</reference>
<organism evidence="9 10">
    <name type="scientific">Halobacillus andaensis</name>
    <dbReference type="NCBI Taxonomy" id="1176239"/>
    <lineage>
        <taxon>Bacteria</taxon>
        <taxon>Bacillati</taxon>
        <taxon>Bacillota</taxon>
        <taxon>Bacilli</taxon>
        <taxon>Bacillales</taxon>
        <taxon>Bacillaceae</taxon>
        <taxon>Halobacillus</taxon>
    </lineage>
</organism>